<protein>
    <recommendedName>
        <fullName evidence="3">EF-hand domain-containing protein</fullName>
    </recommendedName>
</protein>
<organism evidence="4 5">
    <name type="scientific">Blepharisma stoltei</name>
    <dbReference type="NCBI Taxonomy" id="1481888"/>
    <lineage>
        <taxon>Eukaryota</taxon>
        <taxon>Sar</taxon>
        <taxon>Alveolata</taxon>
        <taxon>Ciliophora</taxon>
        <taxon>Postciliodesmatophora</taxon>
        <taxon>Heterotrichea</taxon>
        <taxon>Heterotrichida</taxon>
        <taxon>Blepharismidae</taxon>
        <taxon>Blepharisma</taxon>
    </lineage>
</organism>
<feature type="domain" description="EF-hand" evidence="3">
    <location>
        <begin position="59"/>
        <end position="94"/>
    </location>
</feature>
<dbReference type="InterPro" id="IPR018247">
    <property type="entry name" value="EF_Hand_1_Ca_BS"/>
</dbReference>
<keyword evidence="1" id="KW-0677">Repeat</keyword>
<sequence>MASASPEEIRAILRDERKLHDIAKAAFDAVDTDRSGFIDEPELRTVMCSVANDIGMDTPSDSDVRDVLRELDTNRDGRISLDEFKVLIRQVLELMASQ</sequence>
<dbReference type="InterPro" id="IPR050145">
    <property type="entry name" value="Centrin_CML-like"/>
</dbReference>
<dbReference type="Gene3D" id="1.10.238.10">
    <property type="entry name" value="EF-hand"/>
    <property type="match status" value="1"/>
</dbReference>
<reference evidence="4" key="1">
    <citation type="submission" date="2021-09" db="EMBL/GenBank/DDBJ databases">
        <authorList>
            <consortium name="AG Swart"/>
            <person name="Singh M."/>
            <person name="Singh A."/>
            <person name="Seah K."/>
            <person name="Emmerich C."/>
        </authorList>
    </citation>
    <scope>NUCLEOTIDE SEQUENCE</scope>
    <source>
        <strain evidence="4">ATCC30299</strain>
    </source>
</reference>
<evidence type="ECO:0000313" key="4">
    <source>
        <dbReference type="EMBL" id="CAG9313660.1"/>
    </source>
</evidence>
<gene>
    <name evidence="4" type="ORF">BSTOLATCC_MIC9467</name>
</gene>
<feature type="domain" description="EF-hand" evidence="3">
    <location>
        <begin position="18"/>
        <end position="53"/>
    </location>
</feature>
<evidence type="ECO:0000256" key="2">
    <source>
        <dbReference type="ARBA" id="ARBA00022837"/>
    </source>
</evidence>
<keyword evidence="2" id="KW-0106">Calcium</keyword>
<dbReference type="PROSITE" id="PS50222">
    <property type="entry name" value="EF_HAND_2"/>
    <property type="match status" value="2"/>
</dbReference>
<dbReference type="PANTHER" id="PTHR23050">
    <property type="entry name" value="CALCIUM BINDING PROTEIN"/>
    <property type="match status" value="1"/>
</dbReference>
<comment type="caution">
    <text evidence="4">The sequence shown here is derived from an EMBL/GenBank/DDBJ whole genome shotgun (WGS) entry which is preliminary data.</text>
</comment>
<name>A0AAU9IPD6_9CILI</name>
<dbReference type="SMART" id="SM00054">
    <property type="entry name" value="EFh"/>
    <property type="match status" value="2"/>
</dbReference>
<dbReference type="EMBL" id="CAJZBQ010000011">
    <property type="protein sequence ID" value="CAG9313660.1"/>
    <property type="molecule type" value="Genomic_DNA"/>
</dbReference>
<dbReference type="CDD" id="cd00051">
    <property type="entry name" value="EFh"/>
    <property type="match status" value="1"/>
</dbReference>
<dbReference type="SUPFAM" id="SSF47473">
    <property type="entry name" value="EF-hand"/>
    <property type="match status" value="1"/>
</dbReference>
<dbReference type="InterPro" id="IPR002048">
    <property type="entry name" value="EF_hand_dom"/>
</dbReference>
<keyword evidence="5" id="KW-1185">Reference proteome</keyword>
<accession>A0AAU9IPD6</accession>
<evidence type="ECO:0000256" key="1">
    <source>
        <dbReference type="ARBA" id="ARBA00022737"/>
    </source>
</evidence>
<dbReference type="GO" id="GO:0005509">
    <property type="term" value="F:calcium ion binding"/>
    <property type="evidence" value="ECO:0007669"/>
    <property type="project" value="InterPro"/>
</dbReference>
<evidence type="ECO:0000313" key="5">
    <source>
        <dbReference type="Proteomes" id="UP001162131"/>
    </source>
</evidence>
<dbReference type="PROSITE" id="PS00018">
    <property type="entry name" value="EF_HAND_1"/>
    <property type="match status" value="2"/>
</dbReference>
<dbReference type="PRINTS" id="PR01697">
    <property type="entry name" value="PARVALBUMIN"/>
</dbReference>
<dbReference type="AlphaFoldDB" id="A0AAU9IPD6"/>
<dbReference type="InterPro" id="IPR011992">
    <property type="entry name" value="EF-hand-dom_pair"/>
</dbReference>
<evidence type="ECO:0000259" key="3">
    <source>
        <dbReference type="PROSITE" id="PS50222"/>
    </source>
</evidence>
<dbReference type="Proteomes" id="UP001162131">
    <property type="component" value="Unassembled WGS sequence"/>
</dbReference>
<proteinExistence type="predicted"/>
<dbReference type="Pfam" id="PF13499">
    <property type="entry name" value="EF-hand_7"/>
    <property type="match status" value="1"/>
</dbReference>